<evidence type="ECO:0000256" key="11">
    <source>
        <dbReference type="SAM" id="Phobius"/>
    </source>
</evidence>
<evidence type="ECO:0000256" key="8">
    <source>
        <dbReference type="ARBA" id="ARBA00023143"/>
    </source>
</evidence>
<keyword evidence="14" id="KW-0966">Cell projection</keyword>
<dbReference type="PRINTS" id="PR01009">
    <property type="entry name" value="FLGMRINGFLIF"/>
</dbReference>
<keyword evidence="7 11" id="KW-0472">Membrane</keyword>
<dbReference type="InterPro" id="IPR000067">
    <property type="entry name" value="FlgMring_FliF"/>
</dbReference>
<keyword evidence="15" id="KW-1185">Reference proteome</keyword>
<dbReference type="InterPro" id="IPR043427">
    <property type="entry name" value="YscJ/FliF"/>
</dbReference>
<dbReference type="Proteomes" id="UP000648722">
    <property type="component" value="Unassembled WGS sequence"/>
</dbReference>
<accession>A0ABQ1XXE1</accession>
<dbReference type="Pfam" id="PF01514">
    <property type="entry name" value="YscJ_FliF"/>
    <property type="match status" value="1"/>
</dbReference>
<dbReference type="RefSeq" id="WP_188452719.1">
    <property type="nucleotide sequence ID" value="NZ_BMFS01000011.1"/>
</dbReference>
<dbReference type="EMBL" id="BMFS01000011">
    <property type="protein sequence ID" value="GGH05790.1"/>
    <property type="molecule type" value="Genomic_DNA"/>
</dbReference>
<evidence type="ECO:0000256" key="6">
    <source>
        <dbReference type="ARBA" id="ARBA00022989"/>
    </source>
</evidence>
<feature type="domain" description="Flagellar M-ring N-terminal" evidence="12">
    <location>
        <begin position="41"/>
        <end position="211"/>
    </location>
</feature>
<keyword evidence="14" id="KW-0282">Flagellum</keyword>
<feature type="transmembrane region" description="Helical" evidence="11">
    <location>
        <begin position="12"/>
        <end position="33"/>
    </location>
</feature>
<sequence>MNALFEQLAKFGVGRLTAILGLTIGAAAALVIFTMSMNGSREALLYSGLQPQDAAAVSERLGQANIPYTLREGGTAVFVDRQRVDEARLRVAQGGALGFGSVGYEIFDETDALGTTSFVQNINAKRALEGELARTINTLGVVSGARVHLVLPERRLFSQQVQEPSASVIVNLRGQITPEQIATIRDLVATAVPGLSANRITIADDRGRLLASPSDDGSVTSAALEGRRSSLESELRDRVRDVVEGIVGPGAARVVVTADLSRESITESSQTYDPEGQVRSGREMTEEFTREPAGRNSGAVSVAENLPEGGEAGQAEGAVMAETGRNSRVENFLNSSTTRTRVVEAGAIERLSVSVVVDEVMTRGEDGSPVFTPRSEEEIARIRQLAAVAAGLNEDRGDVIEVAQLRFSRPDLDIGTPASSGFSLSRGDIMRIAEIAVLFITALLIVFMVARPLIKGAISGPAPALAGAGAGGGTQALPSQPKQAAIAHSGDGQFALPDSGEPEETIDIAHIDGQVKKSSVKKVSTLVEKHPDESMAILRSWMHES</sequence>
<dbReference type="InterPro" id="IPR013556">
    <property type="entry name" value="Flag_M-ring_C"/>
</dbReference>
<reference evidence="15" key="1">
    <citation type="journal article" date="2019" name="Int. J. Syst. Evol. Microbiol.">
        <title>The Global Catalogue of Microorganisms (GCM) 10K type strain sequencing project: providing services to taxonomists for standard genome sequencing and annotation.</title>
        <authorList>
            <consortium name="The Broad Institute Genomics Platform"/>
            <consortium name="The Broad Institute Genome Sequencing Center for Infectious Disease"/>
            <person name="Wu L."/>
            <person name="Ma J."/>
        </authorList>
    </citation>
    <scope>NUCLEOTIDE SEQUENCE [LARGE SCALE GENOMIC DNA]</scope>
    <source>
        <strain evidence="15">CGMCC 1.12766</strain>
    </source>
</reference>
<comment type="subcellular location">
    <subcellularLocation>
        <location evidence="1 9">Bacterial flagellum basal body</location>
    </subcellularLocation>
    <subcellularLocation>
        <location evidence="2">Cell membrane</location>
        <topology evidence="2">Multi-pass membrane protein</topology>
    </subcellularLocation>
</comment>
<evidence type="ECO:0000256" key="2">
    <source>
        <dbReference type="ARBA" id="ARBA00004651"/>
    </source>
</evidence>
<comment type="caution">
    <text evidence="14">The sequence shown here is derived from an EMBL/GenBank/DDBJ whole genome shotgun (WGS) entry which is preliminary data.</text>
</comment>
<dbReference type="Gene3D" id="3.30.300.30">
    <property type="match status" value="1"/>
</dbReference>
<dbReference type="Pfam" id="PF08345">
    <property type="entry name" value="YscJ_FliF_C"/>
    <property type="match status" value="1"/>
</dbReference>
<dbReference type="PIRSF" id="PIRSF004862">
    <property type="entry name" value="FliF"/>
    <property type="match status" value="1"/>
</dbReference>
<evidence type="ECO:0000313" key="14">
    <source>
        <dbReference type="EMBL" id="GGH05790.1"/>
    </source>
</evidence>
<evidence type="ECO:0000256" key="3">
    <source>
        <dbReference type="ARBA" id="ARBA00007971"/>
    </source>
</evidence>
<evidence type="ECO:0000256" key="9">
    <source>
        <dbReference type="PIRNR" id="PIRNR004862"/>
    </source>
</evidence>
<dbReference type="PANTHER" id="PTHR30046:SF0">
    <property type="entry name" value="FLAGELLAR M-RING PROTEIN"/>
    <property type="match status" value="1"/>
</dbReference>
<dbReference type="InterPro" id="IPR045851">
    <property type="entry name" value="AMP-bd_C_sf"/>
</dbReference>
<evidence type="ECO:0000259" key="12">
    <source>
        <dbReference type="Pfam" id="PF01514"/>
    </source>
</evidence>
<comment type="function">
    <text evidence="9">The M ring may be actively involved in energy transduction.</text>
</comment>
<evidence type="ECO:0000256" key="4">
    <source>
        <dbReference type="ARBA" id="ARBA00022475"/>
    </source>
</evidence>
<evidence type="ECO:0000256" key="5">
    <source>
        <dbReference type="ARBA" id="ARBA00022692"/>
    </source>
</evidence>
<dbReference type="PANTHER" id="PTHR30046">
    <property type="entry name" value="FLAGELLAR M-RING PROTEIN"/>
    <property type="match status" value="1"/>
</dbReference>
<gene>
    <name evidence="14" type="primary">fliF</name>
    <name evidence="14" type="ORF">GCM10007420_22830</name>
</gene>
<dbReference type="NCBIfam" id="TIGR00206">
    <property type="entry name" value="fliF"/>
    <property type="match status" value="1"/>
</dbReference>
<organism evidence="14 15">
    <name type="scientific">Glycocaulis albus</name>
    <dbReference type="NCBI Taxonomy" id="1382801"/>
    <lineage>
        <taxon>Bacteria</taxon>
        <taxon>Pseudomonadati</taxon>
        <taxon>Pseudomonadota</taxon>
        <taxon>Alphaproteobacteria</taxon>
        <taxon>Maricaulales</taxon>
        <taxon>Maricaulaceae</taxon>
        <taxon>Glycocaulis</taxon>
    </lineage>
</organism>
<feature type="region of interest" description="Disordered" evidence="10">
    <location>
        <begin position="468"/>
        <end position="501"/>
    </location>
</feature>
<evidence type="ECO:0000259" key="13">
    <source>
        <dbReference type="Pfam" id="PF08345"/>
    </source>
</evidence>
<name>A0ABQ1XXE1_9PROT</name>
<keyword evidence="4" id="KW-1003">Cell membrane</keyword>
<evidence type="ECO:0000313" key="15">
    <source>
        <dbReference type="Proteomes" id="UP000648722"/>
    </source>
</evidence>
<evidence type="ECO:0000256" key="10">
    <source>
        <dbReference type="SAM" id="MobiDB-lite"/>
    </source>
</evidence>
<dbReference type="InterPro" id="IPR006182">
    <property type="entry name" value="FliF_N_dom"/>
</dbReference>
<feature type="transmembrane region" description="Helical" evidence="11">
    <location>
        <begin position="432"/>
        <end position="454"/>
    </location>
</feature>
<proteinExistence type="inferred from homology"/>
<comment type="similarity">
    <text evidence="3 9">Belongs to the FliF family.</text>
</comment>
<evidence type="ECO:0000256" key="1">
    <source>
        <dbReference type="ARBA" id="ARBA00004117"/>
    </source>
</evidence>
<protein>
    <recommendedName>
        <fullName evidence="9">Flagellar M-ring protein</fullName>
    </recommendedName>
</protein>
<keyword evidence="8 9" id="KW-0975">Bacterial flagellum</keyword>
<feature type="domain" description="Flagellar M-ring C-terminal" evidence="13">
    <location>
        <begin position="245"/>
        <end position="407"/>
    </location>
</feature>
<evidence type="ECO:0000256" key="7">
    <source>
        <dbReference type="ARBA" id="ARBA00023136"/>
    </source>
</evidence>
<keyword evidence="14" id="KW-0969">Cilium</keyword>
<keyword evidence="6 11" id="KW-1133">Transmembrane helix</keyword>
<keyword evidence="5 11" id="KW-0812">Transmembrane</keyword>